<gene>
    <name evidence="1" type="ORF">AALO17_23210</name>
</gene>
<keyword evidence="2" id="KW-1185">Reference proteome</keyword>
<dbReference type="KEGG" id="fro:AALO17_23210"/>
<name>A0A140DXS8_9FIRM</name>
<reference evidence="1 2" key="1">
    <citation type="journal article" date="2016" name="Gut Pathog.">
        <title>Whole genome sequencing of "Faecalibaculum rodentium" ALO17, isolated from C57BL/6J laboratory mouse feces.</title>
        <authorList>
            <person name="Lim S."/>
            <person name="Chang D.H."/>
            <person name="Ahn S."/>
            <person name="Kim B.C."/>
        </authorList>
    </citation>
    <scope>NUCLEOTIDE SEQUENCE [LARGE SCALE GENOMIC DNA]</scope>
    <source>
        <strain evidence="1 2">Alo17</strain>
    </source>
</reference>
<organism evidence="1 2">
    <name type="scientific">Faecalibaculum rodentium</name>
    <dbReference type="NCBI Taxonomy" id="1702221"/>
    <lineage>
        <taxon>Bacteria</taxon>
        <taxon>Bacillati</taxon>
        <taxon>Bacillota</taxon>
        <taxon>Erysipelotrichia</taxon>
        <taxon>Erysipelotrichales</taxon>
        <taxon>Erysipelotrichaceae</taxon>
        <taxon>Faecalibaculum</taxon>
    </lineage>
</organism>
<proteinExistence type="predicted"/>
<sequence>MHEDTPFRTALPAPCRRCHVCRLFLLYAVRMSPAVFGKPGQSGRGG</sequence>
<dbReference type="Proteomes" id="UP000069771">
    <property type="component" value="Chromosome"/>
</dbReference>
<evidence type="ECO:0000313" key="2">
    <source>
        <dbReference type="Proteomes" id="UP000069771"/>
    </source>
</evidence>
<protein>
    <submittedName>
        <fullName evidence="1">Uncharacterized protein</fullName>
    </submittedName>
</protein>
<accession>A0A140DXS8</accession>
<dbReference type="AlphaFoldDB" id="A0A140DXS8"/>
<dbReference type="EMBL" id="CP011391">
    <property type="protein sequence ID" value="AMK55455.1"/>
    <property type="molecule type" value="Genomic_DNA"/>
</dbReference>
<evidence type="ECO:0000313" key="1">
    <source>
        <dbReference type="EMBL" id="AMK55455.1"/>
    </source>
</evidence>